<dbReference type="Proteomes" id="UP000296049">
    <property type="component" value="Unassembled WGS sequence"/>
</dbReference>
<feature type="non-terminal residue" evidence="1">
    <location>
        <position position="60"/>
    </location>
</feature>
<name>R0KVV8_ANAPL</name>
<gene>
    <name evidence="1" type="ORF">Anapl_19017</name>
</gene>
<accession>R0KVV8</accession>
<keyword evidence="2" id="KW-1185">Reference proteome</keyword>
<evidence type="ECO:0000313" key="1">
    <source>
        <dbReference type="EMBL" id="EOA97378.1"/>
    </source>
</evidence>
<dbReference type="AlphaFoldDB" id="R0KVV8"/>
<organism evidence="1 2">
    <name type="scientific">Anas platyrhynchos</name>
    <name type="common">Mallard</name>
    <name type="synonym">Anas boschas</name>
    <dbReference type="NCBI Taxonomy" id="8839"/>
    <lineage>
        <taxon>Eukaryota</taxon>
        <taxon>Metazoa</taxon>
        <taxon>Chordata</taxon>
        <taxon>Craniata</taxon>
        <taxon>Vertebrata</taxon>
        <taxon>Euteleostomi</taxon>
        <taxon>Archelosauria</taxon>
        <taxon>Archosauria</taxon>
        <taxon>Dinosauria</taxon>
        <taxon>Saurischia</taxon>
        <taxon>Theropoda</taxon>
        <taxon>Coelurosauria</taxon>
        <taxon>Aves</taxon>
        <taxon>Neognathae</taxon>
        <taxon>Galloanserae</taxon>
        <taxon>Anseriformes</taxon>
        <taxon>Anatidae</taxon>
        <taxon>Anatinae</taxon>
        <taxon>Anas</taxon>
    </lineage>
</organism>
<evidence type="ECO:0000313" key="2">
    <source>
        <dbReference type="Proteomes" id="UP000296049"/>
    </source>
</evidence>
<dbReference type="EMBL" id="KB743705">
    <property type="protein sequence ID" value="EOA97378.1"/>
    <property type="molecule type" value="Genomic_DNA"/>
</dbReference>
<reference evidence="2" key="1">
    <citation type="journal article" date="2013" name="Nat. Genet.">
        <title>The duck genome and transcriptome provide insight into an avian influenza virus reservoir species.</title>
        <authorList>
            <person name="Huang Y."/>
            <person name="Li Y."/>
            <person name="Burt D.W."/>
            <person name="Chen H."/>
            <person name="Zhang Y."/>
            <person name="Qian W."/>
            <person name="Kim H."/>
            <person name="Gan S."/>
            <person name="Zhao Y."/>
            <person name="Li J."/>
            <person name="Yi K."/>
            <person name="Feng H."/>
            <person name="Zhu P."/>
            <person name="Li B."/>
            <person name="Liu Q."/>
            <person name="Fairley S."/>
            <person name="Magor K.E."/>
            <person name="Du Z."/>
            <person name="Hu X."/>
            <person name="Goodman L."/>
            <person name="Tafer H."/>
            <person name="Vignal A."/>
            <person name="Lee T."/>
            <person name="Kim K.W."/>
            <person name="Sheng Z."/>
            <person name="An Y."/>
            <person name="Searle S."/>
            <person name="Herrero J."/>
            <person name="Groenen M.A."/>
            <person name="Crooijmans R.P."/>
            <person name="Faraut T."/>
            <person name="Cai Q."/>
            <person name="Webster R.G."/>
            <person name="Aldridge J.R."/>
            <person name="Warren W.C."/>
            <person name="Bartschat S."/>
            <person name="Kehr S."/>
            <person name="Marz M."/>
            <person name="Stadler P.F."/>
            <person name="Smith J."/>
            <person name="Kraus R.H."/>
            <person name="Zhao Y."/>
            <person name="Ren L."/>
            <person name="Fei J."/>
            <person name="Morisson M."/>
            <person name="Kaiser P."/>
            <person name="Griffin D.K."/>
            <person name="Rao M."/>
            <person name="Pitel F."/>
            <person name="Wang J."/>
            <person name="Li N."/>
        </authorList>
    </citation>
    <scope>NUCLEOTIDE SEQUENCE [LARGE SCALE GENOMIC DNA]</scope>
</reference>
<feature type="non-terminal residue" evidence="1">
    <location>
        <position position="1"/>
    </location>
</feature>
<protein>
    <submittedName>
        <fullName evidence="1">Uncharacterized protein</fullName>
    </submittedName>
</protein>
<proteinExistence type="predicted"/>
<sequence length="60" mass="7000">ERAREDFDPEQLLQRKQKQFCCHQWHFPGFLLALPKAECVVEPAGNEVFFILQETLALIA</sequence>